<evidence type="ECO:0000259" key="2">
    <source>
        <dbReference type="SMART" id="SM00347"/>
    </source>
</evidence>
<dbReference type="InterPro" id="IPR039422">
    <property type="entry name" value="MarR/SlyA-like"/>
</dbReference>
<reference evidence="3 4" key="1">
    <citation type="submission" date="2019-06" db="EMBL/GenBank/DDBJ databases">
        <title>Sequencing the genomes of 1000 actinobacteria strains.</title>
        <authorList>
            <person name="Klenk H.-P."/>
        </authorList>
    </citation>
    <scope>NUCLEOTIDE SEQUENCE [LARGE SCALE GENOMIC DNA]</scope>
    <source>
        <strain evidence="3 4">DSM 102200</strain>
    </source>
</reference>
<proteinExistence type="predicted"/>
<dbReference type="RefSeq" id="WP_141964060.1">
    <property type="nucleotide sequence ID" value="NZ_VFOZ01000003.1"/>
</dbReference>
<organism evidence="3 4">
    <name type="scientific">Actinoallomurus bryophytorum</name>
    <dbReference type="NCBI Taxonomy" id="1490222"/>
    <lineage>
        <taxon>Bacteria</taxon>
        <taxon>Bacillati</taxon>
        <taxon>Actinomycetota</taxon>
        <taxon>Actinomycetes</taxon>
        <taxon>Streptosporangiales</taxon>
        <taxon>Thermomonosporaceae</taxon>
        <taxon>Actinoallomurus</taxon>
    </lineage>
</organism>
<dbReference type="GO" id="GO:0003677">
    <property type="term" value="F:DNA binding"/>
    <property type="evidence" value="ECO:0007669"/>
    <property type="project" value="UniProtKB-KW"/>
</dbReference>
<dbReference type="Gene3D" id="1.10.10.10">
    <property type="entry name" value="Winged helix-like DNA-binding domain superfamily/Winged helix DNA-binding domain"/>
    <property type="match status" value="1"/>
</dbReference>
<sequence>MTQGALPDDQAAGALLGRKFATALVVFHEAVGKLVGLSSVERKCIDVLQQLGPVTAGALAEHTGLTTGAVTGLVDRLENAGYVRRARDPHDRRKVVVRLLPNERMDALMATAFGPFIEDMANTAARYDDAELRAIADWITRTTDTLVANTRRIMDLDESGAGPGTSSHPGRPDTHG</sequence>
<protein>
    <submittedName>
        <fullName evidence="3">DNA-binding MarR family transcriptional regulator</fullName>
    </submittedName>
</protein>
<evidence type="ECO:0000313" key="3">
    <source>
        <dbReference type="EMBL" id="TQL88208.1"/>
    </source>
</evidence>
<keyword evidence="3" id="KW-0238">DNA-binding</keyword>
<dbReference type="PANTHER" id="PTHR33164:SF106">
    <property type="entry name" value="TRANSCRIPTIONAL REGULATORY PROTEIN"/>
    <property type="match status" value="1"/>
</dbReference>
<dbReference type="PANTHER" id="PTHR33164">
    <property type="entry name" value="TRANSCRIPTIONAL REGULATOR, MARR FAMILY"/>
    <property type="match status" value="1"/>
</dbReference>
<dbReference type="SUPFAM" id="SSF46785">
    <property type="entry name" value="Winged helix' DNA-binding domain"/>
    <property type="match status" value="1"/>
</dbReference>
<name>A0A543BTQ4_9ACTN</name>
<feature type="region of interest" description="Disordered" evidence="1">
    <location>
        <begin position="155"/>
        <end position="176"/>
    </location>
</feature>
<dbReference type="OrthoDB" id="162531at2"/>
<evidence type="ECO:0000313" key="4">
    <source>
        <dbReference type="Proteomes" id="UP000316096"/>
    </source>
</evidence>
<dbReference type="CDD" id="cd00090">
    <property type="entry name" value="HTH_ARSR"/>
    <property type="match status" value="1"/>
</dbReference>
<dbReference type="InterPro" id="IPR036390">
    <property type="entry name" value="WH_DNA-bd_sf"/>
</dbReference>
<dbReference type="AlphaFoldDB" id="A0A543BTQ4"/>
<dbReference type="SMART" id="SM00347">
    <property type="entry name" value="HTH_MARR"/>
    <property type="match status" value="1"/>
</dbReference>
<accession>A0A543BTQ4</accession>
<dbReference type="GO" id="GO:0003700">
    <property type="term" value="F:DNA-binding transcription factor activity"/>
    <property type="evidence" value="ECO:0007669"/>
    <property type="project" value="InterPro"/>
</dbReference>
<dbReference type="InterPro" id="IPR011991">
    <property type="entry name" value="ArsR-like_HTH"/>
</dbReference>
<evidence type="ECO:0000256" key="1">
    <source>
        <dbReference type="SAM" id="MobiDB-lite"/>
    </source>
</evidence>
<keyword evidence="4" id="KW-1185">Reference proteome</keyword>
<comment type="caution">
    <text evidence="3">The sequence shown here is derived from an EMBL/GenBank/DDBJ whole genome shotgun (WGS) entry which is preliminary data.</text>
</comment>
<gene>
    <name evidence="3" type="ORF">FB559_8827</name>
</gene>
<dbReference type="EMBL" id="VFOZ01000003">
    <property type="protein sequence ID" value="TQL88208.1"/>
    <property type="molecule type" value="Genomic_DNA"/>
</dbReference>
<feature type="domain" description="HTH marR-type" evidence="2">
    <location>
        <begin position="30"/>
        <end position="132"/>
    </location>
</feature>
<dbReference type="GO" id="GO:0006950">
    <property type="term" value="P:response to stress"/>
    <property type="evidence" value="ECO:0007669"/>
    <property type="project" value="TreeGrafter"/>
</dbReference>
<dbReference type="InterPro" id="IPR036388">
    <property type="entry name" value="WH-like_DNA-bd_sf"/>
</dbReference>
<dbReference type="Proteomes" id="UP000316096">
    <property type="component" value="Unassembled WGS sequence"/>
</dbReference>
<dbReference type="Pfam" id="PF01047">
    <property type="entry name" value="MarR"/>
    <property type="match status" value="1"/>
</dbReference>
<dbReference type="InterPro" id="IPR000835">
    <property type="entry name" value="HTH_MarR-typ"/>
</dbReference>